<keyword evidence="2" id="KW-1185">Reference proteome</keyword>
<gene>
    <name evidence="1" type="ORF">AAE021_07300</name>
</gene>
<organism evidence="1 2">
    <name type="scientific">Arthrobacter citreus</name>
    <dbReference type="NCBI Taxonomy" id="1670"/>
    <lineage>
        <taxon>Bacteria</taxon>
        <taxon>Bacillati</taxon>
        <taxon>Actinomycetota</taxon>
        <taxon>Actinomycetes</taxon>
        <taxon>Micrococcales</taxon>
        <taxon>Micrococcaceae</taxon>
        <taxon>Arthrobacter</taxon>
    </lineage>
</organism>
<protein>
    <submittedName>
        <fullName evidence="1">DUF2891 family protein</fullName>
    </submittedName>
</protein>
<proteinExistence type="predicted"/>
<dbReference type="RefSeq" id="WP_342024954.1">
    <property type="nucleotide sequence ID" value="NZ_CP151657.1"/>
</dbReference>
<accession>A0ABZ3A0W1</accession>
<evidence type="ECO:0000313" key="1">
    <source>
        <dbReference type="EMBL" id="WZP17356.1"/>
    </source>
</evidence>
<name>A0ABZ3A0W1_9MICC</name>
<dbReference type="Pfam" id="PF11199">
    <property type="entry name" value="DUF2891"/>
    <property type="match status" value="1"/>
</dbReference>
<dbReference type="Proteomes" id="UP001448858">
    <property type="component" value="Chromosome"/>
</dbReference>
<dbReference type="InterPro" id="IPR021365">
    <property type="entry name" value="DUF2891"/>
</dbReference>
<evidence type="ECO:0000313" key="2">
    <source>
        <dbReference type="Proteomes" id="UP001448858"/>
    </source>
</evidence>
<reference evidence="1 2" key="1">
    <citation type="submission" date="2024-04" db="EMBL/GenBank/DDBJ databases">
        <title>Arthrobacter sp. from Plains bison fecal sample.</title>
        <authorList>
            <person name="Ruzzini A."/>
        </authorList>
    </citation>
    <scope>NUCLEOTIDE SEQUENCE [LARGE SCALE GENOMIC DNA]</scope>
    <source>
        <strain evidence="1 2">EINP1</strain>
    </source>
</reference>
<sequence length="377" mass="39807">MTQAPASPQPGSPATSGIFAGSGISAGSGSARRDQLAAAYADVVLDNLRRPYPFASHHVEASPADRPSPRELHPSFHTSFDWHSCVHMHWLGVSLLEYGLDAGRDAALRAELEATLTPENLAVEEAYLLAHPGWERPYGWAWLVRLAAAAASSADPQIRSWGAALDPLVDTVAQLVAGWTVRVEYPVRHGVHTNTAFGVGMLYSAFQSLGRTEAAAACAAAARRWFGGDTNWAADWELSGQDFLSSGLSEADLMAGILDPVEFAAWFPSFLPGLAPASRILQPVSVTDETDGYMVHLHGLSLSRAGQAARIITALDASGAAGTASAAVLRTALDPLLNTGLEAVVTAEFMSSHWLASFAWDALSSRDQLPGAAGQAD</sequence>
<dbReference type="EMBL" id="CP151657">
    <property type="protein sequence ID" value="WZP17356.1"/>
    <property type="molecule type" value="Genomic_DNA"/>
</dbReference>